<evidence type="ECO:0000256" key="1">
    <source>
        <dbReference type="SAM" id="MobiDB-lite"/>
    </source>
</evidence>
<feature type="compositionally biased region" description="Basic and acidic residues" evidence="1">
    <location>
        <begin position="59"/>
        <end position="74"/>
    </location>
</feature>
<protein>
    <submittedName>
        <fullName evidence="2">Uncharacterized protein</fullName>
    </submittedName>
</protein>
<evidence type="ECO:0000313" key="2">
    <source>
        <dbReference type="EMBL" id="KAJ1141293.1"/>
    </source>
</evidence>
<comment type="caution">
    <text evidence="2">The sequence shown here is derived from an EMBL/GenBank/DDBJ whole genome shotgun (WGS) entry which is preliminary data.</text>
</comment>
<keyword evidence="3" id="KW-1185">Reference proteome</keyword>
<evidence type="ECO:0000313" key="3">
    <source>
        <dbReference type="Proteomes" id="UP001066276"/>
    </source>
</evidence>
<proteinExistence type="predicted"/>
<name>A0AAV7QME7_PLEWA</name>
<sequence length="74" mass="8459">MQFDDQTKIPCDFTDHEDSFKEELQEGHLSGPGRHHDRLGPIFSPDPEAISSAGSRYLETLEKHPDKRPMNPLE</sequence>
<dbReference type="AlphaFoldDB" id="A0AAV7QME7"/>
<dbReference type="Proteomes" id="UP001066276">
    <property type="component" value="Chromosome 6"/>
</dbReference>
<dbReference type="EMBL" id="JANPWB010000010">
    <property type="protein sequence ID" value="KAJ1141293.1"/>
    <property type="molecule type" value="Genomic_DNA"/>
</dbReference>
<accession>A0AAV7QME7</accession>
<feature type="region of interest" description="Disordered" evidence="1">
    <location>
        <begin position="20"/>
        <end position="74"/>
    </location>
</feature>
<gene>
    <name evidence="2" type="ORF">NDU88_007626</name>
</gene>
<organism evidence="2 3">
    <name type="scientific">Pleurodeles waltl</name>
    <name type="common">Iberian ribbed newt</name>
    <dbReference type="NCBI Taxonomy" id="8319"/>
    <lineage>
        <taxon>Eukaryota</taxon>
        <taxon>Metazoa</taxon>
        <taxon>Chordata</taxon>
        <taxon>Craniata</taxon>
        <taxon>Vertebrata</taxon>
        <taxon>Euteleostomi</taxon>
        <taxon>Amphibia</taxon>
        <taxon>Batrachia</taxon>
        <taxon>Caudata</taxon>
        <taxon>Salamandroidea</taxon>
        <taxon>Salamandridae</taxon>
        <taxon>Pleurodelinae</taxon>
        <taxon>Pleurodeles</taxon>
    </lineage>
</organism>
<reference evidence="2" key="1">
    <citation type="journal article" date="2022" name="bioRxiv">
        <title>Sequencing and chromosome-scale assembly of the giantPleurodeles waltlgenome.</title>
        <authorList>
            <person name="Brown T."/>
            <person name="Elewa A."/>
            <person name="Iarovenko S."/>
            <person name="Subramanian E."/>
            <person name="Araus A.J."/>
            <person name="Petzold A."/>
            <person name="Susuki M."/>
            <person name="Suzuki K.-i.T."/>
            <person name="Hayashi T."/>
            <person name="Toyoda A."/>
            <person name="Oliveira C."/>
            <person name="Osipova E."/>
            <person name="Leigh N.D."/>
            <person name="Simon A."/>
            <person name="Yun M.H."/>
        </authorList>
    </citation>
    <scope>NUCLEOTIDE SEQUENCE</scope>
    <source>
        <strain evidence="2">20211129_DDA</strain>
        <tissue evidence="2">Liver</tissue>
    </source>
</reference>